<gene>
    <name evidence="11" type="ORF">METZ01_LOCUS22718</name>
</gene>
<evidence type="ECO:0000256" key="7">
    <source>
        <dbReference type="ARBA" id="ARBA00022884"/>
    </source>
</evidence>
<dbReference type="SUPFAM" id="SSF52402">
    <property type="entry name" value="Adenine nucleotide alpha hydrolases-like"/>
    <property type="match status" value="1"/>
</dbReference>
<dbReference type="GO" id="GO:0002143">
    <property type="term" value="P:tRNA wobble position uridine thiolation"/>
    <property type="evidence" value="ECO:0007669"/>
    <property type="project" value="TreeGrafter"/>
</dbReference>
<dbReference type="InterPro" id="IPR014729">
    <property type="entry name" value="Rossmann-like_a/b/a_fold"/>
</dbReference>
<keyword evidence="1" id="KW-0963">Cytoplasm</keyword>
<organism evidence="11">
    <name type="scientific">marine metagenome</name>
    <dbReference type="NCBI Taxonomy" id="408172"/>
    <lineage>
        <taxon>unclassified sequences</taxon>
        <taxon>metagenomes</taxon>
        <taxon>ecological metagenomes</taxon>
    </lineage>
</organism>
<evidence type="ECO:0000256" key="1">
    <source>
        <dbReference type="ARBA" id="ARBA00022490"/>
    </source>
</evidence>
<dbReference type="AlphaFoldDB" id="A0A381PT74"/>
<dbReference type="Pfam" id="PF20259">
    <property type="entry name" value="tRNA_Me_trans_M"/>
    <property type="match status" value="1"/>
</dbReference>
<evidence type="ECO:0000256" key="5">
    <source>
        <dbReference type="ARBA" id="ARBA00022741"/>
    </source>
</evidence>
<dbReference type="InterPro" id="IPR046885">
    <property type="entry name" value="MnmA-like_C"/>
</dbReference>
<protein>
    <submittedName>
        <fullName evidence="11">Uncharacterized protein</fullName>
    </submittedName>
</protein>
<sequence length="377" mass="42578">MTGTCIKGKKVIIGLSGGVDSAVAALLLKKQGAIVEAIHMTNWEDDKGYCNAAEDLQDARKICKTLNLPLHHVNFTRQYNDLVFKNFLQEYKNGRTPNPDVLCNREIKFGVLRKYVHRLGAKIIATGHYAKKYMTNKKFELYKAADKNKDQTYFLYSISSESLAETIFPLGDLLKKEVREIAYENNLTVHNKKDSTGICFIGERPFQEFLSDYFNPNPGPIITVTDKKIGAHNGLMFYTLGQRQGIGIGGRSDSNEKPWYVVKKDLQKNALIVAQGDHETMYSNYIELGNPFWIGDPPKGINSMNGIKCCAKIRYRQKDQKCNLKEIEKDRFIAQFEHLQRSVTPGQSAVFYKGERCLGGAIIDSANRKNINISDVA</sequence>
<dbReference type="InterPro" id="IPR023382">
    <property type="entry name" value="MnmA-like_central_sf"/>
</dbReference>
<dbReference type="GO" id="GO:0005524">
    <property type="term" value="F:ATP binding"/>
    <property type="evidence" value="ECO:0007669"/>
    <property type="project" value="UniProtKB-KW"/>
</dbReference>
<reference evidence="11" key="1">
    <citation type="submission" date="2018-05" db="EMBL/GenBank/DDBJ databases">
        <authorList>
            <person name="Lanie J.A."/>
            <person name="Ng W.-L."/>
            <person name="Kazmierczak K.M."/>
            <person name="Andrzejewski T.M."/>
            <person name="Davidsen T.M."/>
            <person name="Wayne K.J."/>
            <person name="Tettelin H."/>
            <person name="Glass J.I."/>
            <person name="Rusch D."/>
            <person name="Podicherti R."/>
            <person name="Tsui H.-C.T."/>
            <person name="Winkler M.E."/>
        </authorList>
    </citation>
    <scope>NUCLEOTIDE SEQUENCE</scope>
</reference>
<keyword evidence="4" id="KW-0819">tRNA processing</keyword>
<evidence type="ECO:0000256" key="8">
    <source>
        <dbReference type="ARBA" id="ARBA00023157"/>
    </source>
</evidence>
<dbReference type="GO" id="GO:0000049">
    <property type="term" value="F:tRNA binding"/>
    <property type="evidence" value="ECO:0007669"/>
    <property type="project" value="UniProtKB-KW"/>
</dbReference>
<dbReference type="CDD" id="cd01998">
    <property type="entry name" value="MnmA_TRMU-like"/>
    <property type="match status" value="1"/>
</dbReference>
<dbReference type="NCBIfam" id="NF001138">
    <property type="entry name" value="PRK00143.1"/>
    <property type="match status" value="1"/>
</dbReference>
<evidence type="ECO:0000259" key="9">
    <source>
        <dbReference type="Pfam" id="PF20258"/>
    </source>
</evidence>
<evidence type="ECO:0000256" key="4">
    <source>
        <dbReference type="ARBA" id="ARBA00022694"/>
    </source>
</evidence>
<evidence type="ECO:0000313" key="11">
    <source>
        <dbReference type="EMBL" id="SUZ69864.1"/>
    </source>
</evidence>
<dbReference type="Pfam" id="PF20258">
    <property type="entry name" value="tRNA_Me_trans_C"/>
    <property type="match status" value="1"/>
</dbReference>
<dbReference type="Pfam" id="PF03054">
    <property type="entry name" value="tRNA_Me_trans"/>
    <property type="match status" value="1"/>
</dbReference>
<dbReference type="FunFam" id="2.40.30.10:FF:000023">
    <property type="entry name" value="tRNA-specific 2-thiouridylase MnmA"/>
    <property type="match status" value="1"/>
</dbReference>
<dbReference type="GO" id="GO:0016783">
    <property type="term" value="F:sulfurtransferase activity"/>
    <property type="evidence" value="ECO:0007669"/>
    <property type="project" value="InterPro"/>
</dbReference>
<keyword evidence="7" id="KW-0694">RNA-binding</keyword>
<proteinExistence type="inferred from homology"/>
<feature type="domain" description="tRNA-specific 2-thiouridylase MnmA-like central" evidence="10">
    <location>
        <begin position="207"/>
        <end position="275"/>
    </location>
</feature>
<evidence type="ECO:0000259" key="10">
    <source>
        <dbReference type="Pfam" id="PF20259"/>
    </source>
</evidence>
<dbReference type="InterPro" id="IPR004506">
    <property type="entry name" value="MnmA-like"/>
</dbReference>
<name>A0A381PT74_9ZZZZ</name>
<dbReference type="NCBIfam" id="TIGR00420">
    <property type="entry name" value="trmU"/>
    <property type="match status" value="1"/>
</dbReference>
<keyword evidence="3" id="KW-0808">Transferase</keyword>
<dbReference type="EMBL" id="UINC01001073">
    <property type="protein sequence ID" value="SUZ69864.1"/>
    <property type="molecule type" value="Genomic_DNA"/>
</dbReference>
<dbReference type="HAMAP" id="MF_00144">
    <property type="entry name" value="tRNA_thiouridyl_MnmA"/>
    <property type="match status" value="1"/>
</dbReference>
<evidence type="ECO:0000256" key="2">
    <source>
        <dbReference type="ARBA" id="ARBA00022555"/>
    </source>
</evidence>
<dbReference type="Gene3D" id="3.40.50.620">
    <property type="entry name" value="HUPs"/>
    <property type="match status" value="1"/>
</dbReference>
<dbReference type="FunFam" id="2.30.30.280:FF:000001">
    <property type="entry name" value="tRNA-specific 2-thiouridylase MnmA"/>
    <property type="match status" value="1"/>
</dbReference>
<feature type="domain" description="tRNA-specific 2-thiouridylase MnmA-like C-terminal" evidence="9">
    <location>
        <begin position="286"/>
        <end position="363"/>
    </location>
</feature>
<dbReference type="PANTHER" id="PTHR11933:SF5">
    <property type="entry name" value="MITOCHONDRIAL TRNA-SPECIFIC 2-THIOURIDYLASE 1"/>
    <property type="match status" value="1"/>
</dbReference>
<dbReference type="PANTHER" id="PTHR11933">
    <property type="entry name" value="TRNA 5-METHYLAMINOMETHYL-2-THIOURIDYLATE -METHYLTRANSFERASE"/>
    <property type="match status" value="1"/>
</dbReference>
<keyword evidence="2" id="KW-0820">tRNA-binding</keyword>
<dbReference type="FunFam" id="3.40.50.620:FF:000115">
    <property type="entry name" value="tRNA-specific 2-thiouridylase MnmA"/>
    <property type="match status" value="1"/>
</dbReference>
<evidence type="ECO:0000256" key="6">
    <source>
        <dbReference type="ARBA" id="ARBA00022840"/>
    </source>
</evidence>
<evidence type="ECO:0000256" key="3">
    <source>
        <dbReference type="ARBA" id="ARBA00022679"/>
    </source>
</evidence>
<dbReference type="Gene3D" id="2.40.30.10">
    <property type="entry name" value="Translation factors"/>
    <property type="match status" value="1"/>
</dbReference>
<dbReference type="Gene3D" id="2.30.30.280">
    <property type="entry name" value="Adenine nucleotide alpha hydrolases-like domains"/>
    <property type="match status" value="1"/>
</dbReference>
<keyword evidence="6" id="KW-0067">ATP-binding</keyword>
<dbReference type="InterPro" id="IPR046884">
    <property type="entry name" value="MnmA-like_central"/>
</dbReference>
<keyword evidence="5" id="KW-0547">Nucleotide-binding</keyword>
<keyword evidence="8" id="KW-1015">Disulfide bond</keyword>
<accession>A0A381PT74</accession>